<accession>A0A427ADX3</accession>
<dbReference type="Proteomes" id="UP000287651">
    <property type="component" value="Unassembled WGS sequence"/>
</dbReference>
<dbReference type="EMBL" id="AMZH03002780">
    <property type="protein sequence ID" value="RRT74410.1"/>
    <property type="molecule type" value="Genomic_DNA"/>
</dbReference>
<proteinExistence type="predicted"/>
<gene>
    <name evidence="1" type="ORF">B296_00013138</name>
</gene>
<reference evidence="1 2" key="1">
    <citation type="journal article" date="2014" name="Agronomy (Basel)">
        <title>A Draft Genome Sequence for Ensete ventricosum, the Drought-Tolerant Tree Against Hunger.</title>
        <authorList>
            <person name="Harrison J."/>
            <person name="Moore K.A."/>
            <person name="Paszkiewicz K."/>
            <person name="Jones T."/>
            <person name="Grant M."/>
            <person name="Ambacheew D."/>
            <person name="Muzemil S."/>
            <person name="Studholme D.J."/>
        </authorList>
    </citation>
    <scope>NUCLEOTIDE SEQUENCE [LARGE SCALE GENOMIC DNA]</scope>
</reference>
<dbReference type="AlphaFoldDB" id="A0A427ADX3"/>
<comment type="caution">
    <text evidence="1">The sequence shown here is derived from an EMBL/GenBank/DDBJ whole genome shotgun (WGS) entry which is preliminary data.</text>
</comment>
<evidence type="ECO:0000313" key="2">
    <source>
        <dbReference type="Proteomes" id="UP000287651"/>
    </source>
</evidence>
<sequence length="132" mass="14202">MVCNSAAVAESAGYSSYKIDAVGGVIGLRQRYKVVVVPGIQQRVTENKHRRNPSSVDRARPLLLNQCGTKDNLVIAPSTKGAKGSCPGAWLGSTGRPRCTTQGTSFSANMIRDHFSQSNIDATRRHARNCSL</sequence>
<protein>
    <submittedName>
        <fullName evidence="1">Uncharacterized protein</fullName>
    </submittedName>
</protein>
<organism evidence="1 2">
    <name type="scientific">Ensete ventricosum</name>
    <name type="common">Abyssinian banana</name>
    <name type="synonym">Musa ensete</name>
    <dbReference type="NCBI Taxonomy" id="4639"/>
    <lineage>
        <taxon>Eukaryota</taxon>
        <taxon>Viridiplantae</taxon>
        <taxon>Streptophyta</taxon>
        <taxon>Embryophyta</taxon>
        <taxon>Tracheophyta</taxon>
        <taxon>Spermatophyta</taxon>
        <taxon>Magnoliopsida</taxon>
        <taxon>Liliopsida</taxon>
        <taxon>Zingiberales</taxon>
        <taxon>Musaceae</taxon>
        <taxon>Ensete</taxon>
    </lineage>
</organism>
<evidence type="ECO:0000313" key="1">
    <source>
        <dbReference type="EMBL" id="RRT74410.1"/>
    </source>
</evidence>
<name>A0A427ADX3_ENSVE</name>